<feature type="compositionally biased region" description="Basic and acidic residues" evidence="1">
    <location>
        <begin position="36"/>
        <end position="48"/>
    </location>
</feature>
<feature type="region of interest" description="Disordered" evidence="1">
    <location>
        <begin position="17"/>
        <end position="83"/>
    </location>
</feature>
<organism evidence="2 3">
    <name type="scientific">Psilocybe cf. subviscida</name>
    <dbReference type="NCBI Taxonomy" id="2480587"/>
    <lineage>
        <taxon>Eukaryota</taxon>
        <taxon>Fungi</taxon>
        <taxon>Dikarya</taxon>
        <taxon>Basidiomycota</taxon>
        <taxon>Agaricomycotina</taxon>
        <taxon>Agaricomycetes</taxon>
        <taxon>Agaricomycetidae</taxon>
        <taxon>Agaricales</taxon>
        <taxon>Agaricineae</taxon>
        <taxon>Strophariaceae</taxon>
        <taxon>Psilocybe</taxon>
    </lineage>
</organism>
<dbReference type="OrthoDB" id="3346251at2759"/>
<accession>A0A8H5F2Y6</accession>
<gene>
    <name evidence="2" type="ORF">D9619_001727</name>
</gene>
<protein>
    <submittedName>
        <fullName evidence="2">Uncharacterized protein</fullName>
    </submittedName>
</protein>
<dbReference type="AlphaFoldDB" id="A0A8H5F2Y6"/>
<feature type="compositionally biased region" description="Low complexity" evidence="1">
    <location>
        <begin position="63"/>
        <end position="78"/>
    </location>
</feature>
<evidence type="ECO:0000256" key="1">
    <source>
        <dbReference type="SAM" id="MobiDB-lite"/>
    </source>
</evidence>
<reference evidence="2 3" key="1">
    <citation type="journal article" date="2020" name="ISME J.">
        <title>Uncovering the hidden diversity of litter-decomposition mechanisms in mushroom-forming fungi.</title>
        <authorList>
            <person name="Floudas D."/>
            <person name="Bentzer J."/>
            <person name="Ahren D."/>
            <person name="Johansson T."/>
            <person name="Persson P."/>
            <person name="Tunlid A."/>
        </authorList>
    </citation>
    <scope>NUCLEOTIDE SEQUENCE [LARGE SCALE GENOMIC DNA]</scope>
    <source>
        <strain evidence="2 3">CBS 101986</strain>
    </source>
</reference>
<evidence type="ECO:0000313" key="3">
    <source>
        <dbReference type="Proteomes" id="UP000567179"/>
    </source>
</evidence>
<name>A0A8H5F2Y6_9AGAR</name>
<keyword evidence="3" id="KW-1185">Reference proteome</keyword>
<dbReference type="Proteomes" id="UP000567179">
    <property type="component" value="Unassembled WGS sequence"/>
</dbReference>
<comment type="caution">
    <text evidence="2">The sequence shown here is derived from an EMBL/GenBank/DDBJ whole genome shotgun (WGS) entry which is preliminary data.</text>
</comment>
<dbReference type="EMBL" id="JAACJJ010000028">
    <property type="protein sequence ID" value="KAF5321734.1"/>
    <property type="molecule type" value="Genomic_DNA"/>
</dbReference>
<evidence type="ECO:0000313" key="2">
    <source>
        <dbReference type="EMBL" id="KAF5321734.1"/>
    </source>
</evidence>
<proteinExistence type="predicted"/>
<feature type="compositionally biased region" description="Polar residues" evidence="1">
    <location>
        <begin position="49"/>
        <end position="62"/>
    </location>
</feature>
<sequence length="126" mass="14440">MSQRLLIHLYDASRQRWAEEDADSALSPSKDPSNPRGHDTNHIPRTIESRNNSGRKFDLSQQVATSVRASSSGTAARSRTADMDLLDRDMSGAVERTIWHTQQSYSWDYELQEHPQRSTQLPHHRL</sequence>